<dbReference type="AlphaFoldDB" id="A0AAJ0HJE8"/>
<accession>A0AAJ0HJE8</accession>
<reference evidence="1" key="2">
    <citation type="submission" date="2023-06" db="EMBL/GenBank/DDBJ databases">
        <authorList>
            <consortium name="Lawrence Berkeley National Laboratory"/>
            <person name="Haridas S."/>
            <person name="Hensen N."/>
            <person name="Bonometti L."/>
            <person name="Westerberg I."/>
            <person name="Brannstrom I.O."/>
            <person name="Guillou S."/>
            <person name="Cros-Aarteil S."/>
            <person name="Calhoun S."/>
            <person name="Kuo A."/>
            <person name="Mondo S."/>
            <person name="Pangilinan J."/>
            <person name="Riley R."/>
            <person name="Labutti K."/>
            <person name="Andreopoulos B."/>
            <person name="Lipzen A."/>
            <person name="Chen C."/>
            <person name="Yanf M."/>
            <person name="Daum C."/>
            <person name="Ng V."/>
            <person name="Clum A."/>
            <person name="Steindorff A."/>
            <person name="Ohm R."/>
            <person name="Martin F."/>
            <person name="Silar P."/>
            <person name="Natvig D."/>
            <person name="Lalanne C."/>
            <person name="Gautier V."/>
            <person name="Ament-Velasquez S.L."/>
            <person name="Kruys A."/>
            <person name="Hutchinson M.I."/>
            <person name="Powell A.J."/>
            <person name="Barry K."/>
            <person name="Miller A.N."/>
            <person name="Grigoriev I.V."/>
            <person name="Debuchy R."/>
            <person name="Gladieux P."/>
            <person name="Thoren M.H."/>
            <person name="Johannesson H."/>
        </authorList>
    </citation>
    <scope>NUCLEOTIDE SEQUENCE</scope>
    <source>
        <strain evidence="1">CBS 955.72</strain>
    </source>
</reference>
<gene>
    <name evidence="1" type="ORF">B0T25DRAFT_568888</name>
</gene>
<organism evidence="1 2">
    <name type="scientific">Lasiosphaeria hispida</name>
    <dbReference type="NCBI Taxonomy" id="260671"/>
    <lineage>
        <taxon>Eukaryota</taxon>
        <taxon>Fungi</taxon>
        <taxon>Dikarya</taxon>
        <taxon>Ascomycota</taxon>
        <taxon>Pezizomycotina</taxon>
        <taxon>Sordariomycetes</taxon>
        <taxon>Sordariomycetidae</taxon>
        <taxon>Sordariales</taxon>
        <taxon>Lasiosphaeriaceae</taxon>
        <taxon>Lasiosphaeria</taxon>
    </lineage>
</organism>
<protein>
    <submittedName>
        <fullName evidence="1">Uncharacterized protein</fullName>
    </submittedName>
</protein>
<keyword evidence="2" id="KW-1185">Reference proteome</keyword>
<evidence type="ECO:0000313" key="2">
    <source>
        <dbReference type="Proteomes" id="UP001275084"/>
    </source>
</evidence>
<sequence>MIASRYLRLRSPDGGFLSGTVFRIVNVPLTFPGRPGSRNRSQPVCHLKPPSRTYATKKSKQSADLHQLTLTQIQKTWELLQKGYQPWEIALHLGRSRTDLEAALEADTELASMQKGVKTGPWSDLEDDYLIRLIQNRRILDKNSIAHQIGRKKNSVAARLSAMAKEYGTSDVVPFSEEFLDSDLGHEERAVLEQRMCRIIEGLLGQGMTRQWEDVLAAKSVQDWALALLPLVPIRVKHVLAAPRAPTAMDWGNLAWQDTTSMGVYAWILKPRYVHPLRLENFVYIGSATKYGWGLTGRRLQHRRGKEGSNFLLQSRIKGSGLSRAGPFVTLLSKEAMSPESKDVVEARYLVVFAEAIFTIWLGALTGGNSANSEERFHLRSLCPWDVYGTTYNGLCSHNPLTKDISLPFDPAQQVLKEE</sequence>
<proteinExistence type="predicted"/>
<evidence type="ECO:0000313" key="1">
    <source>
        <dbReference type="EMBL" id="KAK3353699.1"/>
    </source>
</evidence>
<dbReference type="EMBL" id="JAUIQD010000004">
    <property type="protein sequence ID" value="KAK3353699.1"/>
    <property type="molecule type" value="Genomic_DNA"/>
</dbReference>
<comment type="caution">
    <text evidence="1">The sequence shown here is derived from an EMBL/GenBank/DDBJ whole genome shotgun (WGS) entry which is preliminary data.</text>
</comment>
<reference evidence="1" key="1">
    <citation type="journal article" date="2023" name="Mol. Phylogenet. Evol.">
        <title>Genome-scale phylogeny and comparative genomics of the fungal order Sordariales.</title>
        <authorList>
            <person name="Hensen N."/>
            <person name="Bonometti L."/>
            <person name="Westerberg I."/>
            <person name="Brannstrom I.O."/>
            <person name="Guillou S."/>
            <person name="Cros-Aarteil S."/>
            <person name="Calhoun S."/>
            <person name="Haridas S."/>
            <person name="Kuo A."/>
            <person name="Mondo S."/>
            <person name="Pangilinan J."/>
            <person name="Riley R."/>
            <person name="LaButti K."/>
            <person name="Andreopoulos B."/>
            <person name="Lipzen A."/>
            <person name="Chen C."/>
            <person name="Yan M."/>
            <person name="Daum C."/>
            <person name="Ng V."/>
            <person name="Clum A."/>
            <person name="Steindorff A."/>
            <person name="Ohm R.A."/>
            <person name="Martin F."/>
            <person name="Silar P."/>
            <person name="Natvig D.O."/>
            <person name="Lalanne C."/>
            <person name="Gautier V."/>
            <person name="Ament-Velasquez S.L."/>
            <person name="Kruys A."/>
            <person name="Hutchinson M.I."/>
            <person name="Powell A.J."/>
            <person name="Barry K."/>
            <person name="Miller A.N."/>
            <person name="Grigoriev I.V."/>
            <person name="Debuchy R."/>
            <person name="Gladieux P."/>
            <person name="Hiltunen Thoren M."/>
            <person name="Johannesson H."/>
        </authorList>
    </citation>
    <scope>NUCLEOTIDE SEQUENCE</scope>
    <source>
        <strain evidence="1">CBS 955.72</strain>
    </source>
</reference>
<dbReference type="Proteomes" id="UP001275084">
    <property type="component" value="Unassembled WGS sequence"/>
</dbReference>
<name>A0AAJ0HJE8_9PEZI</name>